<keyword evidence="3" id="KW-0611">Plant defense</keyword>
<keyword evidence="2" id="KW-0547">Nucleotide-binding</keyword>
<evidence type="ECO:0000313" key="5">
    <source>
        <dbReference type="EMBL" id="RVW61489.1"/>
    </source>
</evidence>
<evidence type="ECO:0000256" key="2">
    <source>
        <dbReference type="ARBA" id="ARBA00022741"/>
    </source>
</evidence>
<dbReference type="InterPro" id="IPR041118">
    <property type="entry name" value="Rx_N"/>
</dbReference>
<gene>
    <name evidence="5" type="ORF">CK203_066463</name>
</gene>
<dbReference type="GO" id="GO:0006952">
    <property type="term" value="P:defense response"/>
    <property type="evidence" value="ECO:0007669"/>
    <property type="project" value="UniProtKB-KW"/>
</dbReference>
<evidence type="ECO:0000256" key="3">
    <source>
        <dbReference type="ARBA" id="ARBA00022821"/>
    </source>
</evidence>
<dbReference type="Proteomes" id="UP000288805">
    <property type="component" value="Unassembled WGS sequence"/>
</dbReference>
<proteinExistence type="predicted"/>
<evidence type="ECO:0000256" key="1">
    <source>
        <dbReference type="ARBA" id="ARBA00022737"/>
    </source>
</evidence>
<name>A0A438FNF6_VITVI</name>
<feature type="domain" description="Disease resistance N-terminal" evidence="4">
    <location>
        <begin position="5"/>
        <end position="55"/>
    </location>
</feature>
<sequence length="58" mass="6328">MAAIAVTVVTDRLLSLLADEARLLRGVHTQVEDIKTELLYIQAFLKDADAKAEKGDTS</sequence>
<dbReference type="GO" id="GO:0000166">
    <property type="term" value="F:nucleotide binding"/>
    <property type="evidence" value="ECO:0007669"/>
    <property type="project" value="UniProtKB-KW"/>
</dbReference>
<dbReference type="Gene3D" id="1.20.5.4130">
    <property type="match status" value="1"/>
</dbReference>
<accession>A0A438FNF6</accession>
<evidence type="ECO:0000313" key="6">
    <source>
        <dbReference type="Proteomes" id="UP000288805"/>
    </source>
</evidence>
<protein>
    <recommendedName>
        <fullName evidence="4">Disease resistance N-terminal domain-containing protein</fullName>
    </recommendedName>
</protein>
<dbReference type="EMBL" id="QGNW01000838">
    <property type="protein sequence ID" value="RVW61489.1"/>
    <property type="molecule type" value="Genomic_DNA"/>
</dbReference>
<dbReference type="InterPro" id="IPR038005">
    <property type="entry name" value="RX-like_CC"/>
</dbReference>
<comment type="caution">
    <text evidence="5">The sequence shown here is derived from an EMBL/GenBank/DDBJ whole genome shotgun (WGS) entry which is preliminary data.</text>
</comment>
<reference evidence="5 6" key="1">
    <citation type="journal article" date="2018" name="PLoS Genet.">
        <title>Population sequencing reveals clonal diversity and ancestral inbreeding in the grapevine cultivar Chardonnay.</title>
        <authorList>
            <person name="Roach M.J."/>
            <person name="Johnson D.L."/>
            <person name="Bohlmann J."/>
            <person name="van Vuuren H.J."/>
            <person name="Jones S.J."/>
            <person name="Pretorius I.S."/>
            <person name="Schmidt S.A."/>
            <person name="Borneman A.R."/>
        </authorList>
    </citation>
    <scope>NUCLEOTIDE SEQUENCE [LARGE SCALE GENOMIC DNA]</scope>
    <source>
        <strain evidence="6">cv. Chardonnay</strain>
        <tissue evidence="5">Leaf</tissue>
    </source>
</reference>
<dbReference type="CDD" id="cd14798">
    <property type="entry name" value="RX-CC_like"/>
    <property type="match status" value="1"/>
</dbReference>
<dbReference type="Pfam" id="PF18052">
    <property type="entry name" value="Rx_N"/>
    <property type="match status" value="1"/>
</dbReference>
<keyword evidence="1" id="KW-0677">Repeat</keyword>
<evidence type="ECO:0000259" key="4">
    <source>
        <dbReference type="Pfam" id="PF18052"/>
    </source>
</evidence>
<organism evidence="5 6">
    <name type="scientific">Vitis vinifera</name>
    <name type="common">Grape</name>
    <dbReference type="NCBI Taxonomy" id="29760"/>
    <lineage>
        <taxon>Eukaryota</taxon>
        <taxon>Viridiplantae</taxon>
        <taxon>Streptophyta</taxon>
        <taxon>Embryophyta</taxon>
        <taxon>Tracheophyta</taxon>
        <taxon>Spermatophyta</taxon>
        <taxon>Magnoliopsida</taxon>
        <taxon>eudicotyledons</taxon>
        <taxon>Gunneridae</taxon>
        <taxon>Pentapetalae</taxon>
        <taxon>rosids</taxon>
        <taxon>Vitales</taxon>
        <taxon>Vitaceae</taxon>
        <taxon>Viteae</taxon>
        <taxon>Vitis</taxon>
    </lineage>
</organism>
<dbReference type="AlphaFoldDB" id="A0A438FNF6"/>